<dbReference type="Proteomes" id="UP000694569">
    <property type="component" value="Unplaced"/>
</dbReference>
<dbReference type="PANTHER" id="PTHR31635">
    <property type="entry name" value="REVERSE TRANSCRIPTASE DOMAIN-CONTAINING PROTEIN-RELATED"/>
    <property type="match status" value="1"/>
</dbReference>
<protein>
    <recommendedName>
        <fullName evidence="1">Reverse transcriptase domain-containing protein</fullName>
    </recommendedName>
</protein>
<dbReference type="PANTHER" id="PTHR31635:SF196">
    <property type="entry name" value="REVERSE TRANSCRIPTASE DOMAIN-CONTAINING PROTEIN-RELATED"/>
    <property type="match status" value="1"/>
</dbReference>
<dbReference type="Gene3D" id="3.60.10.10">
    <property type="entry name" value="Endonuclease/exonuclease/phosphatase"/>
    <property type="match status" value="1"/>
</dbReference>
<dbReference type="SUPFAM" id="SSF56219">
    <property type="entry name" value="DNase I-like"/>
    <property type="match status" value="1"/>
</dbReference>
<dbReference type="OrthoDB" id="432197at2759"/>
<dbReference type="GO" id="GO:0003824">
    <property type="term" value="F:catalytic activity"/>
    <property type="evidence" value="ECO:0007669"/>
    <property type="project" value="InterPro"/>
</dbReference>
<name>A0A8C5MCS0_9ANUR</name>
<evidence type="ECO:0000313" key="2">
    <source>
        <dbReference type="Ensembl" id="ENSLLEP00000010138.1"/>
    </source>
</evidence>
<organism evidence="2 3">
    <name type="scientific">Leptobrachium leishanense</name>
    <name type="common">Leishan spiny toad</name>
    <dbReference type="NCBI Taxonomy" id="445787"/>
    <lineage>
        <taxon>Eukaryota</taxon>
        <taxon>Metazoa</taxon>
        <taxon>Chordata</taxon>
        <taxon>Craniata</taxon>
        <taxon>Vertebrata</taxon>
        <taxon>Euteleostomi</taxon>
        <taxon>Amphibia</taxon>
        <taxon>Batrachia</taxon>
        <taxon>Anura</taxon>
        <taxon>Pelobatoidea</taxon>
        <taxon>Megophryidae</taxon>
        <taxon>Leptobrachium</taxon>
    </lineage>
</organism>
<dbReference type="CDD" id="cd01650">
    <property type="entry name" value="RT_nLTR_like"/>
    <property type="match status" value="1"/>
</dbReference>
<evidence type="ECO:0000259" key="1">
    <source>
        <dbReference type="PROSITE" id="PS50878"/>
    </source>
</evidence>
<dbReference type="Pfam" id="PF00078">
    <property type="entry name" value="RVT_1"/>
    <property type="match status" value="1"/>
</dbReference>
<sequence length="1264" mass="142365">MMAKTLKIWSLNVKGLNSPGKRRLLFREMRRQQVDIACLQETRIPRSASFRLSDRRYSQVYSSCASTKTRGVNILVRNSCPFTLDTVVAGGEGRYLVVNGWLAHKKYSVVSVYAPNVPDVSFWSDLQMFISSHASGALIVAGDFNAVLFPTLDRSDASQRAVPRELRTQDKQFHRFVRALDLVDVWRSHHPTTRDYTFYSPPHASYSRIDYLLAAPSSLPELGSPAIGSITWSDHADVSMHLRLPGRRTPGQWRLDPTLLDAEGVSQVVRRELEGYFQVNGTDDVPASVVWAAHKAVIRGVLISQASYRKRRKGEMFTQLQASLRKLEFRHKAEPGPVTFDALQEARRALTQLSLDEVSRSMLWSKRFYYERSNKMDTPMARRIAGLQRHGGVGALRDGAGNVHRSASKIRDIFTTFYEKIYNHSPHATLDNPTHVANVQRFLSELALPTLTEAQTATLGAPIDSEEVRTAIGLMQPNKAPGPDGLPGLYYKSFLPILLPHLTTMCNSARSGTPFARDSLTASIVTILKPGKDPLGPGNYRPISLLNFDIKVLAKVLALRLNEIIPTLIHADQVGFIPGRQAYDNTRRACDLVWLAQRLKVPAVFLSLDAEKAFDRVGWAYLFQVLTHLGFPQEFTSAIGVMYDTPVAQVVAGTPPRPFRLTNGTRQGCPLSPLLFALSLEPLLSAVRADPLIAGVAYRGEEYKVSAYADDVLLSLTCPVPSVARLLEVLDRFSGVAGYKVNMTKSTALLVGASDGDAGIMEHRHGFCTTTESISYLGVRIPGSHSEIFTLNYAPLIQCIKSDLDRWAKLHISWLGRVHCIKMNVLPRLLYLFQALPISVTQSDLTSLQTAIDAFVWDNKRHRVARQTLFRPRAAGGMGLPSLLSYYRAARLAQIVAWHSPMGARRWVDLESSMMSPDLPQFWLWTSPPYRPTLRTECPAIVAAVKLWDSVAVKCDLTSYPSPLTPILRNEEFPPGLCPQPFGLLEDAGLQRLVDFYPKGALLHYPDLQSTHSLPPSTFFRFLQMRDFITKPHLRAAALTKPSWFERLCLQEHYPKGLISTIYSSITSTLEWKELTYINAWHKDLGEELEGDEWLDIWEAARRSSICTTHQEQSLKMIFRWYTTPEKLVKMKVTTTDVCWRLCGDKGTFLHMWWSCPRLKPLWSKLHSLAQTVLERDIPFVPKVFLLASPLEDLSLRQNKLLAKMSLAGRRAIAAEWRAMEPPRFGRVLANIRDVALMDELSARVHHTMDAFSRLWEPWVNHDV</sequence>
<evidence type="ECO:0000313" key="3">
    <source>
        <dbReference type="Proteomes" id="UP000694569"/>
    </source>
</evidence>
<dbReference type="PROSITE" id="PS50878">
    <property type="entry name" value="RT_POL"/>
    <property type="match status" value="1"/>
</dbReference>
<dbReference type="InterPro" id="IPR036691">
    <property type="entry name" value="Endo/exonu/phosph_ase_sf"/>
</dbReference>
<dbReference type="GeneTree" id="ENSGT00940000163630"/>
<dbReference type="InterPro" id="IPR000477">
    <property type="entry name" value="RT_dom"/>
</dbReference>
<dbReference type="SUPFAM" id="SSF56672">
    <property type="entry name" value="DNA/RNA polymerases"/>
    <property type="match status" value="1"/>
</dbReference>
<dbReference type="AlphaFoldDB" id="A0A8C5MCS0"/>
<dbReference type="CDD" id="cd09076">
    <property type="entry name" value="L1-EN"/>
    <property type="match status" value="1"/>
</dbReference>
<dbReference type="InterPro" id="IPR005135">
    <property type="entry name" value="Endo/exonuclease/phosphatase"/>
</dbReference>
<dbReference type="Pfam" id="PF03372">
    <property type="entry name" value="Exo_endo_phos"/>
    <property type="match status" value="1"/>
</dbReference>
<reference evidence="2" key="1">
    <citation type="submission" date="2025-08" db="UniProtKB">
        <authorList>
            <consortium name="Ensembl"/>
        </authorList>
    </citation>
    <scope>IDENTIFICATION</scope>
</reference>
<proteinExistence type="predicted"/>
<feature type="domain" description="Reverse transcriptase" evidence="1">
    <location>
        <begin position="508"/>
        <end position="781"/>
    </location>
</feature>
<reference evidence="2" key="2">
    <citation type="submission" date="2025-09" db="UniProtKB">
        <authorList>
            <consortium name="Ensembl"/>
        </authorList>
    </citation>
    <scope>IDENTIFICATION</scope>
</reference>
<dbReference type="InterPro" id="IPR043502">
    <property type="entry name" value="DNA/RNA_pol_sf"/>
</dbReference>
<dbReference type="Ensembl" id="ENSLLET00000010532.1">
    <property type="protein sequence ID" value="ENSLLEP00000010138.1"/>
    <property type="gene ID" value="ENSLLEG00000006469.1"/>
</dbReference>
<accession>A0A8C5MCS0</accession>
<keyword evidence="3" id="KW-1185">Reference proteome</keyword>